<dbReference type="PANTHER" id="PTHR14042">
    <property type="entry name" value="DOPEY-RELATED"/>
    <property type="match status" value="1"/>
</dbReference>
<evidence type="ECO:0000256" key="4">
    <source>
        <dbReference type="SAM" id="MobiDB-lite"/>
    </source>
</evidence>
<dbReference type="InterPro" id="IPR040314">
    <property type="entry name" value="DOP1"/>
</dbReference>
<dbReference type="Pfam" id="PF04118">
    <property type="entry name" value="Dopey_N"/>
    <property type="match status" value="1"/>
</dbReference>
<keyword evidence="2" id="KW-0653">Protein transport</keyword>
<feature type="compositionally biased region" description="Polar residues" evidence="4">
    <location>
        <begin position="98"/>
        <end position="173"/>
    </location>
</feature>
<dbReference type="GO" id="GO:0015031">
    <property type="term" value="P:protein transport"/>
    <property type="evidence" value="ECO:0007669"/>
    <property type="project" value="UniProtKB-KW"/>
</dbReference>
<dbReference type="PANTHER" id="PTHR14042:SF24">
    <property type="entry name" value="PROTEIN DOPEY-1 HOMOLOG"/>
    <property type="match status" value="1"/>
</dbReference>
<feature type="domain" description="DOP1-like C-terminal" evidence="6">
    <location>
        <begin position="1358"/>
        <end position="1837"/>
    </location>
</feature>
<organism evidence="7 8">
    <name type="scientific">Clydaea vesicula</name>
    <dbReference type="NCBI Taxonomy" id="447962"/>
    <lineage>
        <taxon>Eukaryota</taxon>
        <taxon>Fungi</taxon>
        <taxon>Fungi incertae sedis</taxon>
        <taxon>Chytridiomycota</taxon>
        <taxon>Chytridiomycota incertae sedis</taxon>
        <taxon>Chytridiomycetes</taxon>
        <taxon>Lobulomycetales</taxon>
        <taxon>Lobulomycetaceae</taxon>
        <taxon>Clydaea</taxon>
    </lineage>
</organism>
<name>A0AAD5XZT8_9FUNG</name>
<dbReference type="Proteomes" id="UP001211065">
    <property type="component" value="Unassembled WGS sequence"/>
</dbReference>
<feature type="region of interest" description="Disordered" evidence="4">
    <location>
        <begin position="78"/>
        <end position="173"/>
    </location>
</feature>
<evidence type="ECO:0000259" key="6">
    <source>
        <dbReference type="Pfam" id="PF24598"/>
    </source>
</evidence>
<dbReference type="GO" id="GO:0005802">
    <property type="term" value="C:trans-Golgi network"/>
    <property type="evidence" value="ECO:0007669"/>
    <property type="project" value="TreeGrafter"/>
</dbReference>
<protein>
    <submittedName>
        <fullName evidence="7">Uncharacterized protein</fullName>
    </submittedName>
</protein>
<evidence type="ECO:0000256" key="3">
    <source>
        <dbReference type="ARBA" id="ARBA00046326"/>
    </source>
</evidence>
<dbReference type="InterPro" id="IPR056457">
    <property type="entry name" value="DOP1_C"/>
</dbReference>
<comment type="caution">
    <text evidence="7">The sequence shown here is derived from an EMBL/GenBank/DDBJ whole genome shotgun (WGS) entry which is preliminary data.</text>
</comment>
<evidence type="ECO:0000256" key="2">
    <source>
        <dbReference type="ARBA" id="ARBA00022927"/>
    </source>
</evidence>
<feature type="domain" description="DOP1 N-terminal" evidence="5">
    <location>
        <begin position="180"/>
        <end position="378"/>
    </location>
</feature>
<feature type="compositionally biased region" description="Low complexity" evidence="4">
    <location>
        <begin position="84"/>
        <end position="97"/>
    </location>
</feature>
<comment type="similarity">
    <text evidence="3">Belongs to the DOP1 family.</text>
</comment>
<evidence type="ECO:0000259" key="5">
    <source>
        <dbReference type="Pfam" id="PF04118"/>
    </source>
</evidence>
<evidence type="ECO:0000256" key="1">
    <source>
        <dbReference type="ARBA" id="ARBA00022448"/>
    </source>
</evidence>
<evidence type="ECO:0000313" key="8">
    <source>
        <dbReference type="Proteomes" id="UP001211065"/>
    </source>
</evidence>
<gene>
    <name evidence="7" type="ORF">HK099_001099</name>
</gene>
<proteinExistence type="inferred from homology"/>
<accession>A0AAD5XZT8</accession>
<keyword evidence="8" id="KW-1185">Reference proteome</keyword>
<sequence>MINFKFAEKELQILKLSFDQHEKFYIQILRSEIKPEFLKLNVDIEKKHIEIKSEYLDEEYLDNIQILESYSNSGKRKIPDDFANKASNSNKSLKNHNGQSAPSNNNSYLKSPVTPQNSRHINKLRTPSNSKPQQNRLTPASNGDSGSYNARLTSSTSPLEQLSQRSRPKYDTSTIKQHSKVATSVHQKTLEIYDLIFEIIGSEHLAEDLSLYSYGLFPFLQNASMSQKPVALSIYETHYLPLTTKLKFCLKGLEEEGNEFFDRTLQILDTLGLSVGQGYFFQCLWLCIISVSHLRGAALAYLLKRLPKIDKSEGSIGESNIGEETKSLLLSAAKNLFATESSEIQELIKPYKVLISLLDKAEIGQLLLDNIFLDILTSLYTKCKLLDEDMRLEELKFIELSLIKSSQVEYILELCKYLLDIIPDNDLIQCFDVTKRKGIVQVDIAHHIFQEGELNFSDFFARVNDFYSENLFFDEHAHLDTRRESNISLNDGTPTSSSLLSPKEENFDQLVYFFQLGFNFTKYLDFKIKEITVFLSKKILQLPNKDIRNFSKSFEISNNIMRRVSLIFDPKSASLEITDDNTLAPAWVTGLIACSLCDNFSILNASLTTLLDIFSRSESSSLNLGIKTEEYIEKLVSRLWNYLSPNYLKLHLRAVQLIWKLCGIVQPYLVEEYLVRILSENVNSQLSNANITSITFNNFKGDSIKCNFDNFGVFWRISAVEESIGNPSLIFSRLLFIMFDTLQTSNVMTRKMGETWFRTNLKTYVRILDPLFSILLNSKIRFVRRKIQVVTSSPNFTKSEPILELLNSEKMNDAKTEKTDVHLNFLNSNANFGQILYCFETLNNLIKVGDGMLLKSLWLSLFNSDEIEIKWIFDEYGISIEKLTYAEVLVMISIRFIQAEMGNFFEHDISAEINYYKEQRTHRTKKTLDIMQATVAEFLNSVLLSSRGDYGLSITAMMVIQDVIIRQLLYCVSNGVTELQPRLLIVLKTILNTVANGRFQSTSSSIASNKTFSESTDSIKIPTAPMAAATPFSRYNINDSVPALNIKEKAESLQNPVMNVSSPLFVRTIIEALCFELNRPALQHWVDFILGSLSIFKVSLYQILFPLTRCITFEMGKFVNRFNFFLHSNGTGELQYDNSSMEMDFLVLTYALEKVLNFSLSLSSQENVLNATKDSNSFKVIADFMVNSLLRDSTDDLEKEIQQNNSKIREKLLDFLGEIIFIFGLILKAFDIKYESGIIKSSEKNISNDINENECFTCGVQEIKRRIEYRIRKFLETIYVNFSSDVIDSILEVWLLDQGEGERHSSAMQLFRLIGDCNEKVILVSVIDSLRNCQGNTRKAKRMSFKTVTIPELSLLKFLEWFYTNNSTDAVIETWPSLYTYIKECLVLVYSCKSIFPSLLRILICIFDNLLDSPVFEEKKFRRDAEDIFVKTLDYCILICGKAFDHGIWRRSIQTGEAEVAFEQNDLANDEYVKPLEYFEPKKGKDERNIIDCCAFIADKVISCIRKYNFDQDKMSTIFTNLVYYVITPYLKSKNKLQYTLALDCLNAMVKIPYSIKTWKKEVELNFNEVKFFQINEFSQISLWSNIINCLLNADREKITEIISKVTAVSSSSLFVSREAELLSRILNLRRLTFVVLSAPLDHYLQQLPSLQEKLVEIFKSTSSAMHVEAYFCLRVLLFKFSSQHLANLWPLVVTELIRLFVAILKKETKQQVSLEELQVFFAACKFLDLLFVLSVEEFQWHEWIFITDTLEGLNNLQTKKKPQPLPLIEKFISKLEINDLDENYAEKEDVKFSNSQTQTQNLKKRPLLTKKSIKDISELGYFIKNISSFNFKSNYNLVKADTSFIEKMLFLEILEEDNSNLGSE</sequence>
<dbReference type="GO" id="GO:0005829">
    <property type="term" value="C:cytosol"/>
    <property type="evidence" value="ECO:0007669"/>
    <property type="project" value="GOC"/>
</dbReference>
<dbReference type="Pfam" id="PF24598">
    <property type="entry name" value="DOP1_C"/>
    <property type="match status" value="1"/>
</dbReference>
<keyword evidence="1" id="KW-0813">Transport</keyword>
<dbReference type="GO" id="GO:0005768">
    <property type="term" value="C:endosome"/>
    <property type="evidence" value="ECO:0007669"/>
    <property type="project" value="TreeGrafter"/>
</dbReference>
<dbReference type="EMBL" id="JADGJW010000129">
    <property type="protein sequence ID" value="KAJ3223454.1"/>
    <property type="molecule type" value="Genomic_DNA"/>
</dbReference>
<reference evidence="7" key="1">
    <citation type="submission" date="2020-05" db="EMBL/GenBank/DDBJ databases">
        <title>Phylogenomic resolution of chytrid fungi.</title>
        <authorList>
            <person name="Stajich J.E."/>
            <person name="Amses K."/>
            <person name="Simmons R."/>
            <person name="Seto K."/>
            <person name="Myers J."/>
            <person name="Bonds A."/>
            <person name="Quandt C.A."/>
            <person name="Barry K."/>
            <person name="Liu P."/>
            <person name="Grigoriev I."/>
            <person name="Longcore J.E."/>
            <person name="James T.Y."/>
        </authorList>
    </citation>
    <scope>NUCLEOTIDE SEQUENCE</scope>
    <source>
        <strain evidence="7">JEL0476</strain>
    </source>
</reference>
<dbReference type="GO" id="GO:0006895">
    <property type="term" value="P:Golgi to endosome transport"/>
    <property type="evidence" value="ECO:0007669"/>
    <property type="project" value="InterPro"/>
</dbReference>
<evidence type="ECO:0000313" key="7">
    <source>
        <dbReference type="EMBL" id="KAJ3223454.1"/>
    </source>
</evidence>
<dbReference type="InterPro" id="IPR007249">
    <property type="entry name" value="DOP1_N"/>
</dbReference>